<dbReference type="Proteomes" id="UP001596067">
    <property type="component" value="Unassembled WGS sequence"/>
</dbReference>
<dbReference type="RefSeq" id="WP_313764513.1">
    <property type="nucleotide sequence ID" value="NZ_BAAAVH010000091.1"/>
</dbReference>
<sequence>MNEVHLPHINVEAEGAHDKRTLHASYRLDRGVDQEHGRRGRCRKADL</sequence>
<proteinExistence type="predicted"/>
<comment type="caution">
    <text evidence="1">The sequence shown here is derived from an EMBL/GenBank/DDBJ whole genome shotgun (WGS) entry which is preliminary data.</text>
</comment>
<evidence type="ECO:0000313" key="2">
    <source>
        <dbReference type="Proteomes" id="UP001596067"/>
    </source>
</evidence>
<evidence type="ECO:0000313" key="1">
    <source>
        <dbReference type="EMBL" id="MFC5890136.1"/>
    </source>
</evidence>
<dbReference type="EMBL" id="JBHSOD010000073">
    <property type="protein sequence ID" value="MFC5890136.1"/>
    <property type="molecule type" value="Genomic_DNA"/>
</dbReference>
<protein>
    <submittedName>
        <fullName evidence="1">Uncharacterized protein</fullName>
    </submittedName>
</protein>
<keyword evidence="2" id="KW-1185">Reference proteome</keyword>
<accession>A0ABW1F9Z1</accession>
<name>A0ABW1F9Z1_9ACTN</name>
<organism evidence="1 2">
    <name type="scientific">Kitasatospora aburaviensis</name>
    <dbReference type="NCBI Taxonomy" id="67265"/>
    <lineage>
        <taxon>Bacteria</taxon>
        <taxon>Bacillati</taxon>
        <taxon>Actinomycetota</taxon>
        <taxon>Actinomycetes</taxon>
        <taxon>Kitasatosporales</taxon>
        <taxon>Streptomycetaceae</taxon>
        <taxon>Kitasatospora</taxon>
    </lineage>
</organism>
<gene>
    <name evidence="1" type="ORF">ACFP0N_34785</name>
</gene>
<reference evidence="2" key="1">
    <citation type="journal article" date="2019" name="Int. J. Syst. Evol. Microbiol.">
        <title>The Global Catalogue of Microorganisms (GCM) 10K type strain sequencing project: providing services to taxonomists for standard genome sequencing and annotation.</title>
        <authorList>
            <consortium name="The Broad Institute Genomics Platform"/>
            <consortium name="The Broad Institute Genome Sequencing Center for Infectious Disease"/>
            <person name="Wu L."/>
            <person name="Ma J."/>
        </authorList>
    </citation>
    <scope>NUCLEOTIDE SEQUENCE [LARGE SCALE GENOMIC DNA]</scope>
    <source>
        <strain evidence="2">CGMCC 4.1469</strain>
    </source>
</reference>